<keyword evidence="4" id="KW-0732">Signal</keyword>
<dbReference type="PANTHER" id="PTHR11567">
    <property type="entry name" value="ACID PHOSPHATASE-RELATED"/>
    <property type="match status" value="1"/>
</dbReference>
<name>A0A2L0VDI6_HETAV</name>
<dbReference type="Pfam" id="PF00328">
    <property type="entry name" value="His_Phos_2"/>
    <property type="match status" value="1"/>
</dbReference>
<evidence type="ECO:0000256" key="4">
    <source>
        <dbReference type="SAM" id="SignalP"/>
    </source>
</evidence>
<dbReference type="InterPro" id="IPR029033">
    <property type="entry name" value="His_PPase_superfam"/>
</dbReference>
<organism evidence="5">
    <name type="scientific">Heterodera avenae</name>
    <name type="common">Cereal cyst nematode worm</name>
    <dbReference type="NCBI Taxonomy" id="34510"/>
    <lineage>
        <taxon>Eukaryota</taxon>
        <taxon>Metazoa</taxon>
        <taxon>Ecdysozoa</taxon>
        <taxon>Nematoda</taxon>
        <taxon>Chromadorea</taxon>
        <taxon>Rhabditida</taxon>
        <taxon>Tylenchina</taxon>
        <taxon>Tylenchomorpha</taxon>
        <taxon>Tylenchoidea</taxon>
        <taxon>Heteroderidae</taxon>
        <taxon>Heteroderinae</taxon>
        <taxon>Heterodera</taxon>
    </lineage>
</organism>
<proteinExistence type="inferred from homology"/>
<evidence type="ECO:0000313" key="5">
    <source>
        <dbReference type="EMBL" id="AVA09661.1"/>
    </source>
</evidence>
<evidence type="ECO:0000256" key="1">
    <source>
        <dbReference type="ARBA" id="ARBA00000032"/>
    </source>
</evidence>
<dbReference type="SUPFAM" id="SSF53254">
    <property type="entry name" value="Phosphoglycerate mutase-like"/>
    <property type="match status" value="1"/>
</dbReference>
<evidence type="ECO:0000256" key="3">
    <source>
        <dbReference type="SAM" id="MobiDB-lite"/>
    </source>
</evidence>
<reference evidence="5" key="1">
    <citation type="journal article" date="2018" name="Front. Plant Sci.">
        <title>Large-Scale Identification and Characterization of Heterodera avenae Putative Effectors Suppressing or Inducing Cell Death in Nicotiana benthamiana.</title>
        <authorList>
            <person name="Chen C."/>
            <person name="Chen Y."/>
            <person name="Jian H."/>
            <person name="Yang D."/>
            <person name="Dai Y."/>
            <person name="Pan L."/>
            <person name="Shi F."/>
            <person name="Yang S."/>
            <person name="Liu Q."/>
        </authorList>
    </citation>
    <scope>NUCLEOTIDE SEQUENCE</scope>
    <source>
        <strain evidence="5">Isotig10792</strain>
    </source>
</reference>
<sequence>MIPQFFSIVLLTDLANVLGQNLANDKADLGTLKFVHAVWRHGDRTPSKMIPSDQTNTLDKWKAKFGGLGQLTADGAQQHFNLGRLMRHRYDGFISCTFTPEEFVYRSSDYNRTKMSAIANLQGLFAPDSQKGPRMPLEENAPPGLEMCFLPQGHDPIVFDDVECPAASKAEEELFSSEKFKKEEKDNEKVLTFLGQKAKYGQVPHPLRRIYYVHDPLNSINAHKKDGFMLPAWLNETMRQEILRLYNLKNSYNYKVDTIKRLWSGPLFTQIIDRMDAIAKGNYRGKEKLHAYSGHDGSIAGLLAIFGIFPDVFPTYANALLLELHQESMRPSSVRGYRGKSKGPALKESGGGEPFVRLFHKNATEGDTLFELQIPNCEPPCTLKKLRETRKAFTIEDGQWRRECGEGRDEQKQQKQSKK</sequence>
<dbReference type="PROSITE" id="PS00616">
    <property type="entry name" value="HIS_ACID_PHOSPHAT_1"/>
    <property type="match status" value="1"/>
</dbReference>
<dbReference type="PANTHER" id="PTHR11567:SF210">
    <property type="entry name" value="ACID PHOSPHATASE 5-RELATED"/>
    <property type="match status" value="1"/>
</dbReference>
<dbReference type="EMBL" id="MG525196">
    <property type="protein sequence ID" value="AVA09661.1"/>
    <property type="molecule type" value="Genomic_DNA"/>
</dbReference>
<feature type="compositionally biased region" description="Basic and acidic residues" evidence="3">
    <location>
        <begin position="397"/>
        <end position="413"/>
    </location>
</feature>
<dbReference type="AlphaFoldDB" id="A0A2L0VDI6"/>
<dbReference type="GO" id="GO:0003993">
    <property type="term" value="F:acid phosphatase activity"/>
    <property type="evidence" value="ECO:0007669"/>
    <property type="project" value="UniProtKB-EC"/>
</dbReference>
<dbReference type="InterPro" id="IPR050645">
    <property type="entry name" value="Histidine_acid_phosphatase"/>
</dbReference>
<dbReference type="Gene3D" id="3.40.50.1240">
    <property type="entry name" value="Phosphoglycerate mutase-like"/>
    <property type="match status" value="1"/>
</dbReference>
<feature type="signal peptide" evidence="4">
    <location>
        <begin position="1"/>
        <end position="19"/>
    </location>
</feature>
<comment type="catalytic activity">
    <reaction evidence="1">
        <text>a phosphate monoester + H2O = an alcohol + phosphate</text>
        <dbReference type="Rhea" id="RHEA:15017"/>
        <dbReference type="ChEBI" id="CHEBI:15377"/>
        <dbReference type="ChEBI" id="CHEBI:30879"/>
        <dbReference type="ChEBI" id="CHEBI:43474"/>
        <dbReference type="ChEBI" id="CHEBI:67140"/>
        <dbReference type="EC" id="3.1.3.2"/>
    </reaction>
</comment>
<evidence type="ECO:0000256" key="2">
    <source>
        <dbReference type="ARBA" id="ARBA00005375"/>
    </source>
</evidence>
<feature type="chain" id="PRO_5014921180" evidence="4">
    <location>
        <begin position="20"/>
        <end position="419"/>
    </location>
</feature>
<dbReference type="InterPro" id="IPR033379">
    <property type="entry name" value="Acid_Pase_AS"/>
</dbReference>
<dbReference type="InterPro" id="IPR000560">
    <property type="entry name" value="His_Pase_clade-2"/>
</dbReference>
<dbReference type="CDD" id="cd07061">
    <property type="entry name" value="HP_HAP_like"/>
    <property type="match status" value="1"/>
</dbReference>
<protein>
    <submittedName>
        <fullName evidence="5">Putative effector protein</fullName>
    </submittedName>
</protein>
<feature type="region of interest" description="Disordered" evidence="3">
    <location>
        <begin position="397"/>
        <end position="419"/>
    </location>
</feature>
<accession>A0A2L0VDI6</accession>
<comment type="similarity">
    <text evidence="2">Belongs to the histidine acid phosphatase family.</text>
</comment>